<dbReference type="AlphaFoldDB" id="A0A2N0I395"/>
<feature type="domain" description="Nucleotidyl transferase" evidence="3">
    <location>
        <begin position="8"/>
        <end position="228"/>
    </location>
</feature>
<keyword evidence="2 4" id="KW-0548">Nucleotidyltransferase</keyword>
<dbReference type="InterPro" id="IPR029044">
    <property type="entry name" value="Nucleotide-diphossugar_trans"/>
</dbReference>
<dbReference type="CDD" id="cd06422">
    <property type="entry name" value="NTP_transferase_like_1"/>
    <property type="match status" value="1"/>
</dbReference>
<dbReference type="InterPro" id="IPR005835">
    <property type="entry name" value="NTP_transferase_dom"/>
</dbReference>
<dbReference type="OrthoDB" id="9788272at2"/>
<dbReference type="GO" id="GO:0016779">
    <property type="term" value="F:nucleotidyltransferase activity"/>
    <property type="evidence" value="ECO:0007669"/>
    <property type="project" value="UniProtKB-KW"/>
</dbReference>
<sequence>MSEQPGTAMIMAAGKGTRMMPLTASRPKPLVEVAGTTLLDHVLDLLRNAGVGRIVVNVHYFAEQIEAHLATHARDFTVAVSDERDLLRDTGGGLVKALPLIEGDPFFCINADNWFADTDEHALHRMAAMWDAERMDVLMLVVPTERAGNTQGTGDFDMDADGRLSRDGPKRPRPFVWTGIQMLARKVVTDPPSDVFSTNLFWDRAIAQGRCFGLVHEGAWFDVGYPEAIGLTEAALSGD</sequence>
<name>A0A2N0I395_9SPHN</name>
<keyword evidence="5" id="KW-1185">Reference proteome</keyword>
<proteinExistence type="predicted"/>
<keyword evidence="1 4" id="KW-0808">Transferase</keyword>
<dbReference type="Proteomes" id="UP000232587">
    <property type="component" value="Unassembled WGS sequence"/>
</dbReference>
<protein>
    <submittedName>
        <fullName evidence="4">MurNAc alpha-1-phosphate uridylyltransferase</fullName>
    </submittedName>
</protein>
<accession>A0A2N0I395</accession>
<dbReference type="Pfam" id="PF00483">
    <property type="entry name" value="NTP_transferase"/>
    <property type="match status" value="1"/>
</dbReference>
<dbReference type="RefSeq" id="WP_100866082.1">
    <property type="nucleotide sequence ID" value="NZ_PHUF01000002.1"/>
</dbReference>
<organism evidence="4 5">
    <name type="scientific">Novosphingobium kunmingense</name>
    <dbReference type="NCBI Taxonomy" id="1211806"/>
    <lineage>
        <taxon>Bacteria</taxon>
        <taxon>Pseudomonadati</taxon>
        <taxon>Pseudomonadota</taxon>
        <taxon>Alphaproteobacteria</taxon>
        <taxon>Sphingomonadales</taxon>
        <taxon>Sphingomonadaceae</taxon>
        <taxon>Novosphingobium</taxon>
    </lineage>
</organism>
<dbReference type="EMBL" id="PHUF01000002">
    <property type="protein sequence ID" value="PKB25664.1"/>
    <property type="molecule type" value="Genomic_DNA"/>
</dbReference>
<evidence type="ECO:0000259" key="3">
    <source>
        <dbReference type="Pfam" id="PF00483"/>
    </source>
</evidence>
<comment type="caution">
    <text evidence="4">The sequence shown here is derived from an EMBL/GenBank/DDBJ whole genome shotgun (WGS) entry which is preliminary data.</text>
</comment>
<dbReference type="PANTHER" id="PTHR43584">
    <property type="entry name" value="NUCLEOTIDYL TRANSFERASE"/>
    <property type="match status" value="1"/>
</dbReference>
<evidence type="ECO:0000313" key="4">
    <source>
        <dbReference type="EMBL" id="PKB25664.1"/>
    </source>
</evidence>
<dbReference type="InterPro" id="IPR050065">
    <property type="entry name" value="GlmU-like"/>
</dbReference>
<dbReference type="SUPFAM" id="SSF53448">
    <property type="entry name" value="Nucleotide-diphospho-sugar transferases"/>
    <property type="match status" value="1"/>
</dbReference>
<reference evidence="4 5" key="1">
    <citation type="submission" date="2017-11" db="EMBL/GenBank/DDBJ databases">
        <title>Genomic Encyclopedia of Type Strains, Phase III (KMG-III): the genomes of soil and plant-associated and newly described type strains.</title>
        <authorList>
            <person name="Whitman W."/>
        </authorList>
    </citation>
    <scope>NUCLEOTIDE SEQUENCE [LARGE SCALE GENOMIC DNA]</scope>
    <source>
        <strain evidence="4 5">CGMCC 1.12274</strain>
    </source>
</reference>
<evidence type="ECO:0000256" key="1">
    <source>
        <dbReference type="ARBA" id="ARBA00022679"/>
    </source>
</evidence>
<dbReference type="PANTHER" id="PTHR43584:SF8">
    <property type="entry name" value="N-ACETYLMURAMATE ALPHA-1-PHOSPHATE URIDYLYLTRANSFERASE"/>
    <property type="match status" value="1"/>
</dbReference>
<dbReference type="Gene3D" id="3.90.550.10">
    <property type="entry name" value="Spore Coat Polysaccharide Biosynthesis Protein SpsA, Chain A"/>
    <property type="match status" value="1"/>
</dbReference>
<evidence type="ECO:0000256" key="2">
    <source>
        <dbReference type="ARBA" id="ARBA00022695"/>
    </source>
</evidence>
<evidence type="ECO:0000313" key="5">
    <source>
        <dbReference type="Proteomes" id="UP000232587"/>
    </source>
</evidence>
<gene>
    <name evidence="4" type="ORF">B0I00_0869</name>
</gene>